<dbReference type="SUPFAM" id="SSF53474">
    <property type="entry name" value="alpha/beta-Hydrolases"/>
    <property type="match status" value="1"/>
</dbReference>
<gene>
    <name evidence="1" type="ORF">METZ01_LOCUS132746</name>
</gene>
<dbReference type="EMBL" id="UINC01018935">
    <property type="protein sequence ID" value="SVA79892.1"/>
    <property type="molecule type" value="Genomic_DNA"/>
</dbReference>
<dbReference type="GO" id="GO:0016747">
    <property type="term" value="F:acyltransferase activity, transferring groups other than amino-acyl groups"/>
    <property type="evidence" value="ECO:0007669"/>
    <property type="project" value="TreeGrafter"/>
</dbReference>
<sequence>MKRLIHVILFSLPVILISGSTVEHRIYSTSMNKQVPLIAVIPDIYFSTEILLPVVLLLHGHGGNYKNWSEKVDLEQRVDRYNSLIICPDGSPNSWYLDSPIDQDSQYETFMIDELIPWFRKNYRISRLGISGLSMGGHGALFLAFRHQDTFDAVSSISGGVDLTYSTVKWEISQKIGSYEKFSERWRDNSIVNMVYLVEKADLPIFIDCGIDDFFIECNRELHSRLLKIGVAHKYNEKPGRHNWDYWTKNLDDHLEFLGIALTENE</sequence>
<dbReference type="InterPro" id="IPR029058">
    <property type="entry name" value="AB_hydrolase_fold"/>
</dbReference>
<dbReference type="InterPro" id="IPR000801">
    <property type="entry name" value="Esterase-like"/>
</dbReference>
<name>A0A381YTE4_9ZZZZ</name>
<dbReference type="PANTHER" id="PTHR48098:SF1">
    <property type="entry name" value="DIACYLGLYCEROL ACYLTRANSFERASE_MYCOLYLTRANSFERASE AG85A"/>
    <property type="match status" value="1"/>
</dbReference>
<evidence type="ECO:0000313" key="1">
    <source>
        <dbReference type="EMBL" id="SVA79892.1"/>
    </source>
</evidence>
<dbReference type="AlphaFoldDB" id="A0A381YTE4"/>
<protein>
    <recommendedName>
        <fullName evidence="2">Esterase</fullName>
    </recommendedName>
</protein>
<dbReference type="Pfam" id="PF00756">
    <property type="entry name" value="Esterase"/>
    <property type="match status" value="1"/>
</dbReference>
<organism evidence="1">
    <name type="scientific">marine metagenome</name>
    <dbReference type="NCBI Taxonomy" id="408172"/>
    <lineage>
        <taxon>unclassified sequences</taxon>
        <taxon>metagenomes</taxon>
        <taxon>ecological metagenomes</taxon>
    </lineage>
</organism>
<dbReference type="PANTHER" id="PTHR48098">
    <property type="entry name" value="ENTEROCHELIN ESTERASE-RELATED"/>
    <property type="match status" value="1"/>
</dbReference>
<evidence type="ECO:0008006" key="2">
    <source>
        <dbReference type="Google" id="ProtNLM"/>
    </source>
</evidence>
<reference evidence="1" key="1">
    <citation type="submission" date="2018-05" db="EMBL/GenBank/DDBJ databases">
        <authorList>
            <person name="Lanie J.A."/>
            <person name="Ng W.-L."/>
            <person name="Kazmierczak K.M."/>
            <person name="Andrzejewski T.M."/>
            <person name="Davidsen T.M."/>
            <person name="Wayne K.J."/>
            <person name="Tettelin H."/>
            <person name="Glass J.I."/>
            <person name="Rusch D."/>
            <person name="Podicherti R."/>
            <person name="Tsui H.-C.T."/>
            <person name="Winkler M.E."/>
        </authorList>
    </citation>
    <scope>NUCLEOTIDE SEQUENCE</scope>
</reference>
<proteinExistence type="predicted"/>
<dbReference type="Gene3D" id="3.40.50.1820">
    <property type="entry name" value="alpha/beta hydrolase"/>
    <property type="match status" value="1"/>
</dbReference>
<dbReference type="InterPro" id="IPR050583">
    <property type="entry name" value="Mycobacterial_A85_antigen"/>
</dbReference>
<accession>A0A381YTE4</accession>